<protein>
    <submittedName>
        <fullName evidence="6">Bombyxin-related peptide B-like</fullName>
    </submittedName>
</protein>
<evidence type="ECO:0000256" key="2">
    <source>
        <dbReference type="SAM" id="MobiDB-lite"/>
    </source>
</evidence>
<sequence length="156" mass="17447">MPTKVTMDTKSPTNLSLKLIIFIVVITMLMSTCYSMSRNWHCGRPVETMHEVCQGCYAGHVRPRNTRSVDGVQAFISRRDANMFTKGMSPDVKRAIDGGLIEECCYSQCSLTHMITYCCAEVQNEFQVFINILGNTDESSENDGDDGEESSSVHED</sequence>
<name>A0ABM0M555_SACKO</name>
<evidence type="ECO:0000313" key="5">
    <source>
        <dbReference type="Proteomes" id="UP000694865"/>
    </source>
</evidence>
<feature type="compositionally biased region" description="Acidic residues" evidence="2">
    <location>
        <begin position="138"/>
        <end position="149"/>
    </location>
</feature>
<keyword evidence="3" id="KW-0472">Membrane</keyword>
<dbReference type="GeneID" id="102807437"/>
<keyword evidence="3" id="KW-1133">Transmembrane helix</keyword>
<dbReference type="Proteomes" id="UP000694865">
    <property type="component" value="Unplaced"/>
</dbReference>
<evidence type="ECO:0000256" key="3">
    <source>
        <dbReference type="SAM" id="Phobius"/>
    </source>
</evidence>
<keyword evidence="3" id="KW-0812">Transmembrane</keyword>
<organism evidence="5 6">
    <name type="scientific">Saccoglossus kowalevskii</name>
    <name type="common">Acorn worm</name>
    <dbReference type="NCBI Taxonomy" id="10224"/>
    <lineage>
        <taxon>Eukaryota</taxon>
        <taxon>Metazoa</taxon>
        <taxon>Hemichordata</taxon>
        <taxon>Enteropneusta</taxon>
        <taxon>Harrimaniidae</taxon>
        <taxon>Saccoglossus</taxon>
    </lineage>
</organism>
<dbReference type="InterPro" id="IPR036438">
    <property type="entry name" value="Insulin-like_sf"/>
</dbReference>
<reference evidence="6" key="1">
    <citation type="submission" date="2025-08" db="UniProtKB">
        <authorList>
            <consortium name="RefSeq"/>
        </authorList>
    </citation>
    <scope>IDENTIFICATION</scope>
    <source>
        <tissue evidence="6">Testes</tissue>
    </source>
</reference>
<feature type="transmembrane region" description="Helical" evidence="3">
    <location>
        <begin position="15"/>
        <end position="34"/>
    </location>
</feature>
<feature type="region of interest" description="Disordered" evidence="2">
    <location>
        <begin position="137"/>
        <end position="156"/>
    </location>
</feature>
<evidence type="ECO:0000256" key="1">
    <source>
        <dbReference type="ARBA" id="ARBA00009034"/>
    </source>
</evidence>
<keyword evidence="5" id="KW-1185">Reference proteome</keyword>
<evidence type="ECO:0000313" key="6">
    <source>
        <dbReference type="RefSeq" id="XP_006815146.1"/>
    </source>
</evidence>
<dbReference type="PROSITE" id="PS00262">
    <property type="entry name" value="INSULIN"/>
    <property type="match status" value="1"/>
</dbReference>
<dbReference type="InterPro" id="IPR022353">
    <property type="entry name" value="Insulin_CS"/>
</dbReference>
<dbReference type="RefSeq" id="XP_006815146.1">
    <property type="nucleotide sequence ID" value="XM_006815083.1"/>
</dbReference>
<gene>
    <name evidence="6" type="primary">LOC102807437</name>
</gene>
<evidence type="ECO:0000259" key="4">
    <source>
        <dbReference type="Pfam" id="PF00049"/>
    </source>
</evidence>
<proteinExistence type="inferred from homology"/>
<dbReference type="InterPro" id="IPR016179">
    <property type="entry name" value="Insulin-like"/>
</dbReference>
<dbReference type="Pfam" id="PF00049">
    <property type="entry name" value="Insulin"/>
    <property type="match status" value="1"/>
</dbReference>
<dbReference type="Gene3D" id="1.10.100.10">
    <property type="entry name" value="Insulin-like"/>
    <property type="match status" value="1"/>
</dbReference>
<comment type="similarity">
    <text evidence="1">Belongs to the insulin family.</text>
</comment>
<feature type="domain" description="Insulin-like" evidence="4">
    <location>
        <begin position="42"/>
        <end position="118"/>
    </location>
</feature>
<dbReference type="SUPFAM" id="SSF56994">
    <property type="entry name" value="Insulin-like"/>
    <property type="match status" value="1"/>
</dbReference>
<accession>A0ABM0M555</accession>